<reference evidence="2 3" key="1">
    <citation type="journal article" date="2014" name="BMC Genomics">
        <title>Comparison of environmental and isolate Sulfobacillus genomes reveals diverse carbon, sulfur, nitrogen, and hydrogen metabolisms.</title>
        <authorList>
            <person name="Justice N.B."/>
            <person name="Norman A."/>
            <person name="Brown C.T."/>
            <person name="Singh A."/>
            <person name="Thomas B.C."/>
            <person name="Banfield J.F."/>
        </authorList>
    </citation>
    <scope>NUCLEOTIDE SEQUENCE [LARGE SCALE GENOMIC DNA]</scope>
    <source>
        <strain evidence="2">AMDSBA1</strain>
    </source>
</reference>
<feature type="domain" description="Cell wall hydrolase SleB" evidence="1">
    <location>
        <begin position="12"/>
        <end position="49"/>
    </location>
</feature>
<dbReference type="EMBL" id="PXYT01000060">
    <property type="protein sequence ID" value="PSR25117.1"/>
    <property type="molecule type" value="Genomic_DNA"/>
</dbReference>
<evidence type="ECO:0000259" key="1">
    <source>
        <dbReference type="Pfam" id="PF07486"/>
    </source>
</evidence>
<dbReference type="InterPro" id="IPR042047">
    <property type="entry name" value="SleB_dom1"/>
</dbReference>
<dbReference type="Proteomes" id="UP000242699">
    <property type="component" value="Unassembled WGS sequence"/>
</dbReference>
<dbReference type="InterPro" id="IPR011105">
    <property type="entry name" value="Cell_wall_hydrolase_SleB"/>
</dbReference>
<dbReference type="Pfam" id="PF07486">
    <property type="entry name" value="Hydrolase_2"/>
    <property type="match status" value="1"/>
</dbReference>
<comment type="caution">
    <text evidence="2">The sequence shown here is derived from an EMBL/GenBank/DDBJ whole genome shotgun (WGS) entry which is preliminary data.</text>
</comment>
<feature type="non-terminal residue" evidence="2">
    <location>
        <position position="78"/>
    </location>
</feature>
<gene>
    <name evidence="2" type="ORF">C7B43_17530</name>
</gene>
<protein>
    <submittedName>
        <fullName evidence="2">Cell wall hydrolase</fullName>
    </submittedName>
</protein>
<dbReference type="GO" id="GO:0016787">
    <property type="term" value="F:hydrolase activity"/>
    <property type="evidence" value="ECO:0007669"/>
    <property type="project" value="UniProtKB-KW"/>
</dbReference>
<evidence type="ECO:0000313" key="3">
    <source>
        <dbReference type="Proteomes" id="UP000242699"/>
    </source>
</evidence>
<evidence type="ECO:0000313" key="2">
    <source>
        <dbReference type="EMBL" id="PSR25117.1"/>
    </source>
</evidence>
<dbReference type="Gene3D" id="1.10.10.2520">
    <property type="entry name" value="Cell wall hydrolase SleB, domain 1"/>
    <property type="match status" value="1"/>
</dbReference>
<dbReference type="AlphaFoldDB" id="A0A2T2WSA1"/>
<proteinExistence type="predicted"/>
<sequence length="78" mass="8352">MAHLVHAEAGTQPFIGQVAVAAVVLNRVKAPGFPKSIPQVIEEPGQFEHNARAFPFPGEAGRGSSGWRPLGRLPGFFF</sequence>
<keyword evidence="2" id="KW-0378">Hydrolase</keyword>
<organism evidence="2 3">
    <name type="scientific">Sulfobacillus benefaciens</name>
    <dbReference type="NCBI Taxonomy" id="453960"/>
    <lineage>
        <taxon>Bacteria</taxon>
        <taxon>Bacillati</taxon>
        <taxon>Bacillota</taxon>
        <taxon>Clostridia</taxon>
        <taxon>Eubacteriales</taxon>
        <taxon>Clostridiales Family XVII. Incertae Sedis</taxon>
        <taxon>Sulfobacillus</taxon>
    </lineage>
</organism>
<name>A0A2T2WSA1_9FIRM</name>
<accession>A0A2T2WSA1</accession>